<dbReference type="Proteomes" id="UP001597083">
    <property type="component" value="Unassembled WGS sequence"/>
</dbReference>
<evidence type="ECO:0000313" key="3">
    <source>
        <dbReference type="Proteomes" id="UP001597083"/>
    </source>
</evidence>
<evidence type="ECO:0000313" key="2">
    <source>
        <dbReference type="EMBL" id="MFD0851986.1"/>
    </source>
</evidence>
<comment type="caution">
    <text evidence="2">The sequence shown here is derived from an EMBL/GenBank/DDBJ whole genome shotgun (WGS) entry which is preliminary data.</text>
</comment>
<keyword evidence="1" id="KW-1133">Transmembrane helix</keyword>
<accession>A0ABW3CEF9</accession>
<name>A0ABW3CEF9_9ACTN</name>
<feature type="non-terminal residue" evidence="2">
    <location>
        <position position="61"/>
    </location>
</feature>
<reference evidence="3" key="1">
    <citation type="journal article" date="2019" name="Int. J. Syst. Evol. Microbiol.">
        <title>The Global Catalogue of Microorganisms (GCM) 10K type strain sequencing project: providing services to taxonomists for standard genome sequencing and annotation.</title>
        <authorList>
            <consortium name="The Broad Institute Genomics Platform"/>
            <consortium name="The Broad Institute Genome Sequencing Center for Infectious Disease"/>
            <person name="Wu L."/>
            <person name="Ma J."/>
        </authorList>
    </citation>
    <scope>NUCLEOTIDE SEQUENCE [LARGE SCALE GENOMIC DNA]</scope>
    <source>
        <strain evidence="3">JCM 31696</strain>
    </source>
</reference>
<proteinExistence type="predicted"/>
<organism evidence="2 3">
    <name type="scientific">Actinomadura adrarensis</name>
    <dbReference type="NCBI Taxonomy" id="1819600"/>
    <lineage>
        <taxon>Bacteria</taxon>
        <taxon>Bacillati</taxon>
        <taxon>Actinomycetota</taxon>
        <taxon>Actinomycetes</taxon>
        <taxon>Streptosporangiales</taxon>
        <taxon>Thermomonosporaceae</taxon>
        <taxon>Actinomadura</taxon>
    </lineage>
</organism>
<protein>
    <submittedName>
        <fullName evidence="2">Uncharacterized protein</fullName>
    </submittedName>
</protein>
<sequence length="61" mass="6582">MALTSVFGSTMAGGVSDLSAFFLAVVLRDGLDREAAALREPELRVLVPRVPELREDVPLRA</sequence>
<dbReference type="EMBL" id="JBHTIR010000960">
    <property type="protein sequence ID" value="MFD0851986.1"/>
    <property type="molecule type" value="Genomic_DNA"/>
</dbReference>
<keyword evidence="1" id="KW-0812">Transmembrane</keyword>
<evidence type="ECO:0000256" key="1">
    <source>
        <dbReference type="SAM" id="Phobius"/>
    </source>
</evidence>
<keyword evidence="1" id="KW-0472">Membrane</keyword>
<feature type="transmembrane region" description="Helical" evidence="1">
    <location>
        <begin position="6"/>
        <end position="27"/>
    </location>
</feature>
<gene>
    <name evidence="2" type="ORF">ACFQ07_07120</name>
</gene>
<keyword evidence="3" id="KW-1185">Reference proteome</keyword>